<comment type="caution">
    <text evidence="1">The sequence shown here is derived from an EMBL/GenBank/DDBJ whole genome shotgun (WGS) entry which is preliminary data.</text>
</comment>
<proteinExistence type="predicted"/>
<evidence type="ECO:0000313" key="1">
    <source>
        <dbReference type="EMBL" id="OGN27692.1"/>
    </source>
</evidence>
<sequence length="122" mass="13655">MTPLTITDSKNMIEKDLQKKGLAPDKIAAIMACIPEGYTKLDKLTAEEVKMEDPPPTNTPGNMALWFIQGLLDMGLRPEEIREVVISGGEESPIRGFFKRDDELLGTILAHEREKITAWKES</sequence>
<reference evidence="1 2" key="1">
    <citation type="journal article" date="2016" name="Nat. Commun.">
        <title>Thousands of microbial genomes shed light on interconnected biogeochemical processes in an aquifer system.</title>
        <authorList>
            <person name="Anantharaman K."/>
            <person name="Brown C.T."/>
            <person name="Hug L.A."/>
            <person name="Sharon I."/>
            <person name="Castelle C.J."/>
            <person name="Probst A.J."/>
            <person name="Thomas B.C."/>
            <person name="Singh A."/>
            <person name="Wilkins M.J."/>
            <person name="Karaoz U."/>
            <person name="Brodie E.L."/>
            <person name="Williams K.H."/>
            <person name="Hubbard S.S."/>
            <person name="Banfield J.F."/>
        </authorList>
    </citation>
    <scope>NUCLEOTIDE SEQUENCE [LARGE SCALE GENOMIC DNA]</scope>
</reference>
<accession>A0A1F8GQJ4</accession>
<organism evidence="1 2">
    <name type="scientific">Candidatus Yanofskybacteria bacterium RIFCSPLOWO2_01_FULL_49_17</name>
    <dbReference type="NCBI Taxonomy" id="1802700"/>
    <lineage>
        <taxon>Bacteria</taxon>
        <taxon>Candidatus Yanofskyibacteriota</taxon>
    </lineage>
</organism>
<dbReference type="EMBL" id="MGKO01000008">
    <property type="protein sequence ID" value="OGN27692.1"/>
    <property type="molecule type" value="Genomic_DNA"/>
</dbReference>
<name>A0A1F8GQJ4_9BACT</name>
<evidence type="ECO:0000313" key="2">
    <source>
        <dbReference type="Proteomes" id="UP000178444"/>
    </source>
</evidence>
<dbReference type="Proteomes" id="UP000178444">
    <property type="component" value="Unassembled WGS sequence"/>
</dbReference>
<gene>
    <name evidence="1" type="ORF">A2941_01755</name>
</gene>
<protein>
    <submittedName>
        <fullName evidence="1">Uncharacterized protein</fullName>
    </submittedName>
</protein>
<dbReference type="AlphaFoldDB" id="A0A1F8GQJ4"/>